<accession>A0ABW8SBJ7</accession>
<evidence type="ECO:0008006" key="3">
    <source>
        <dbReference type="Google" id="ProtNLM"/>
    </source>
</evidence>
<organism evidence="1 2">
    <name type="scientific">Candidatus Clostridium helianthi</name>
    <dbReference type="NCBI Taxonomy" id="3381660"/>
    <lineage>
        <taxon>Bacteria</taxon>
        <taxon>Bacillati</taxon>
        <taxon>Bacillota</taxon>
        <taxon>Clostridia</taxon>
        <taxon>Eubacteriales</taxon>
        <taxon>Clostridiaceae</taxon>
        <taxon>Clostridium</taxon>
    </lineage>
</organism>
<reference evidence="1 2" key="1">
    <citation type="submission" date="2024-11" db="EMBL/GenBank/DDBJ databases">
        <authorList>
            <person name="Heng Y.C."/>
            <person name="Lim A.C.H."/>
            <person name="Lee J.K.Y."/>
            <person name="Kittelmann S."/>
        </authorList>
    </citation>
    <scope>NUCLEOTIDE SEQUENCE [LARGE SCALE GENOMIC DNA]</scope>
    <source>
        <strain evidence="1 2">WILCCON 0112</strain>
    </source>
</reference>
<dbReference type="RefSeq" id="WP_406762741.1">
    <property type="nucleotide sequence ID" value="NZ_JBJIAB010000051.1"/>
</dbReference>
<name>A0ABW8SBJ7_9CLOT</name>
<comment type="caution">
    <text evidence="1">The sequence shown here is derived from an EMBL/GenBank/DDBJ whole genome shotgun (WGS) entry which is preliminary data.</text>
</comment>
<dbReference type="Proteomes" id="UP001623600">
    <property type="component" value="Unassembled WGS sequence"/>
</dbReference>
<keyword evidence="2" id="KW-1185">Reference proteome</keyword>
<evidence type="ECO:0000313" key="2">
    <source>
        <dbReference type="Proteomes" id="UP001623600"/>
    </source>
</evidence>
<sequence>MLKVRVTFVDDKDGQEELKKIIKSVKNDHRILNQSSIYRGRNNSQYSNIYLDIEKKK</sequence>
<protein>
    <recommendedName>
        <fullName evidence="3">DUF3970 domain-containing protein</fullName>
    </recommendedName>
</protein>
<gene>
    <name evidence="1" type="ORF">ACJDTP_24755</name>
</gene>
<proteinExistence type="predicted"/>
<evidence type="ECO:0000313" key="1">
    <source>
        <dbReference type="EMBL" id="MFL0168276.1"/>
    </source>
</evidence>
<dbReference type="EMBL" id="JBJIAB010000051">
    <property type="protein sequence ID" value="MFL0168276.1"/>
    <property type="molecule type" value="Genomic_DNA"/>
</dbReference>